<dbReference type="GeneID" id="94344711"/>
<evidence type="ECO:0000313" key="2">
    <source>
        <dbReference type="EMBL" id="TDH68637.1"/>
    </source>
</evidence>
<protein>
    <submittedName>
        <fullName evidence="2">Uncharacterized protein</fullName>
    </submittedName>
</protein>
<sequence length="74" mass="8291">MPRRSRYGKRTKTIATQNLCGLSEKSIRNWMSGWSRRKGSKPPDAIFLQDNYPHADKDTQEQAGTGTEPGSVVP</sequence>
<organism evidence="2 3">
    <name type="scientific">Bremia lactucae</name>
    <name type="common">Lettuce downy mildew</name>
    <dbReference type="NCBI Taxonomy" id="4779"/>
    <lineage>
        <taxon>Eukaryota</taxon>
        <taxon>Sar</taxon>
        <taxon>Stramenopiles</taxon>
        <taxon>Oomycota</taxon>
        <taxon>Peronosporomycetes</taxon>
        <taxon>Peronosporales</taxon>
        <taxon>Peronosporaceae</taxon>
        <taxon>Bremia</taxon>
    </lineage>
</organism>
<evidence type="ECO:0000256" key="1">
    <source>
        <dbReference type="SAM" id="MobiDB-lite"/>
    </source>
</evidence>
<reference evidence="2 3" key="1">
    <citation type="journal article" date="2021" name="Genome Biol.">
        <title>AFLAP: assembly-free linkage analysis pipeline using k-mers from genome sequencing data.</title>
        <authorList>
            <person name="Fletcher K."/>
            <person name="Zhang L."/>
            <person name="Gil J."/>
            <person name="Han R."/>
            <person name="Cavanaugh K."/>
            <person name="Michelmore R."/>
        </authorList>
    </citation>
    <scope>NUCLEOTIDE SEQUENCE [LARGE SCALE GENOMIC DNA]</scope>
    <source>
        <strain evidence="2 3">SF5</strain>
    </source>
</reference>
<dbReference type="AlphaFoldDB" id="A0A976FKT1"/>
<dbReference type="RefSeq" id="XP_067818136.1">
    <property type="nucleotide sequence ID" value="XM_067959040.1"/>
</dbReference>
<dbReference type="Proteomes" id="UP000294530">
    <property type="component" value="Unassembled WGS sequence"/>
</dbReference>
<feature type="region of interest" description="Disordered" evidence="1">
    <location>
        <begin position="34"/>
        <end position="74"/>
    </location>
</feature>
<gene>
    <name evidence="2" type="ORF">CCR75_000935</name>
</gene>
<evidence type="ECO:0000313" key="3">
    <source>
        <dbReference type="Proteomes" id="UP000294530"/>
    </source>
</evidence>
<name>A0A976FKT1_BRELC</name>
<dbReference type="KEGG" id="blac:94344711"/>
<accession>A0A976FKT1</accession>
<comment type="caution">
    <text evidence="2">The sequence shown here is derived from an EMBL/GenBank/DDBJ whole genome shotgun (WGS) entry which is preliminary data.</text>
</comment>
<keyword evidence="3" id="KW-1185">Reference proteome</keyword>
<dbReference type="EMBL" id="SHOA02000016">
    <property type="protein sequence ID" value="TDH68637.1"/>
    <property type="molecule type" value="Genomic_DNA"/>
</dbReference>
<proteinExistence type="predicted"/>